<proteinExistence type="predicted"/>
<sequence>LLSRLLRLLMTLDVGLCLPGVVSLLASFLLSALGLWSSLQLPTWSCLSPNCPIPQYLYLPQTTPNQKPDPGRACQDMFMSPIHTPQSLLSISLQSCLPPRQTPLLSEMPLGRQSVTLQEEMGAAPIERKEVAHLFWDVRCITGLKGEHFYLANLGLCSKGEFRPFLCTFLSMRIQTLNLSM</sequence>
<name>A0A8C7HYD8_ONCKI</name>
<evidence type="ECO:0000313" key="2">
    <source>
        <dbReference type="Proteomes" id="UP000694557"/>
    </source>
</evidence>
<dbReference type="Ensembl" id="ENSOKIT00005068693.1">
    <property type="protein sequence ID" value="ENSOKIP00005064615.1"/>
    <property type="gene ID" value="ENSOKIG00005027736.1"/>
</dbReference>
<dbReference type="Proteomes" id="UP000694557">
    <property type="component" value="Unassembled WGS sequence"/>
</dbReference>
<dbReference type="AlphaFoldDB" id="A0A8C7HYD8"/>
<reference evidence="1" key="1">
    <citation type="submission" date="2025-08" db="UniProtKB">
        <authorList>
            <consortium name="Ensembl"/>
        </authorList>
    </citation>
    <scope>IDENTIFICATION</scope>
</reference>
<evidence type="ECO:0000313" key="1">
    <source>
        <dbReference type="Ensembl" id="ENSOKIP00005064615.1"/>
    </source>
</evidence>
<organism evidence="1 2">
    <name type="scientific">Oncorhynchus kisutch</name>
    <name type="common">Coho salmon</name>
    <name type="synonym">Salmo kisutch</name>
    <dbReference type="NCBI Taxonomy" id="8019"/>
    <lineage>
        <taxon>Eukaryota</taxon>
        <taxon>Metazoa</taxon>
        <taxon>Chordata</taxon>
        <taxon>Craniata</taxon>
        <taxon>Vertebrata</taxon>
        <taxon>Euteleostomi</taxon>
        <taxon>Actinopterygii</taxon>
        <taxon>Neopterygii</taxon>
        <taxon>Teleostei</taxon>
        <taxon>Protacanthopterygii</taxon>
        <taxon>Salmoniformes</taxon>
        <taxon>Salmonidae</taxon>
        <taxon>Salmoninae</taxon>
        <taxon>Oncorhynchus</taxon>
    </lineage>
</organism>
<reference evidence="1" key="2">
    <citation type="submission" date="2025-09" db="UniProtKB">
        <authorList>
            <consortium name="Ensembl"/>
        </authorList>
    </citation>
    <scope>IDENTIFICATION</scope>
</reference>
<keyword evidence="2" id="KW-1185">Reference proteome</keyword>
<accession>A0A8C7HYD8</accession>
<protein>
    <submittedName>
        <fullName evidence="1">Uncharacterized protein</fullName>
    </submittedName>
</protein>